<dbReference type="GO" id="GO:0008137">
    <property type="term" value="F:NADH dehydrogenase (ubiquinone) activity"/>
    <property type="evidence" value="ECO:0007669"/>
    <property type="project" value="InterPro"/>
</dbReference>
<reference evidence="5" key="1">
    <citation type="submission" date="2016-10" db="EMBL/GenBank/DDBJ databases">
        <authorList>
            <person name="Varghese N."/>
            <person name="Submissions S."/>
        </authorList>
    </citation>
    <scope>NUCLEOTIDE SEQUENCE [LARGE SCALE GENOMIC DNA]</scope>
    <source>
        <strain evidence="5">Mob M</strain>
    </source>
</reference>
<organism evidence="4 5">
    <name type="scientific">Methanolobus profundi</name>
    <dbReference type="NCBI Taxonomy" id="487685"/>
    <lineage>
        <taxon>Archaea</taxon>
        <taxon>Methanobacteriati</taxon>
        <taxon>Methanobacteriota</taxon>
        <taxon>Stenosarchaea group</taxon>
        <taxon>Methanomicrobia</taxon>
        <taxon>Methanosarcinales</taxon>
        <taxon>Methanosarcinaceae</taxon>
        <taxon>Methanolobus</taxon>
    </lineage>
</organism>
<evidence type="ECO:0000256" key="1">
    <source>
        <dbReference type="ARBA" id="ARBA00007569"/>
    </source>
</evidence>
<dbReference type="InterPro" id="IPR037232">
    <property type="entry name" value="NADH_quin_OxRdtase_su_C/D-like"/>
</dbReference>
<dbReference type="Pfam" id="PF00329">
    <property type="entry name" value="Complex1_30kDa"/>
    <property type="match status" value="1"/>
</dbReference>
<dbReference type="InterPro" id="IPR020396">
    <property type="entry name" value="NADH_UbQ_OxRdtase_CS"/>
</dbReference>
<dbReference type="PANTHER" id="PTHR10884:SF14">
    <property type="entry name" value="NADH DEHYDROGENASE [UBIQUINONE] IRON-SULFUR PROTEIN 3, MITOCHONDRIAL"/>
    <property type="match status" value="1"/>
</dbReference>
<dbReference type="PROSITE" id="PS00542">
    <property type="entry name" value="COMPLEX1_30K"/>
    <property type="match status" value="1"/>
</dbReference>
<evidence type="ECO:0000313" key="4">
    <source>
        <dbReference type="EMBL" id="SFM15309.1"/>
    </source>
</evidence>
<feature type="domain" description="NADH:ubiquinone oxidoreductase 30kDa subunit" evidence="3">
    <location>
        <begin position="32"/>
        <end position="148"/>
    </location>
</feature>
<keyword evidence="2" id="KW-0813">Transport</keyword>
<protein>
    <submittedName>
        <fullName evidence="4">F420H2 dehydrogenase subunit C</fullName>
    </submittedName>
</protein>
<dbReference type="Gene3D" id="3.30.460.80">
    <property type="entry name" value="NADH:ubiquinone oxidoreductase, 30kDa subunit"/>
    <property type="match status" value="1"/>
</dbReference>
<gene>
    <name evidence="4" type="ORF">SAMN04488696_0076</name>
</gene>
<dbReference type="EMBL" id="FOUJ01000001">
    <property type="protein sequence ID" value="SFM15309.1"/>
    <property type="molecule type" value="Genomic_DNA"/>
</dbReference>
<dbReference type="InterPro" id="IPR001268">
    <property type="entry name" value="NADH_UbQ_OxRdtase_30kDa_su"/>
</dbReference>
<dbReference type="SUPFAM" id="SSF143243">
    <property type="entry name" value="Nqo5-like"/>
    <property type="match status" value="1"/>
</dbReference>
<accession>A0A1I4NIM2</accession>
<dbReference type="Proteomes" id="UP000198535">
    <property type="component" value="Unassembled WGS sequence"/>
</dbReference>
<evidence type="ECO:0000259" key="3">
    <source>
        <dbReference type="Pfam" id="PF00329"/>
    </source>
</evidence>
<evidence type="ECO:0000256" key="2">
    <source>
        <dbReference type="ARBA" id="ARBA00022448"/>
    </source>
</evidence>
<dbReference type="OrthoDB" id="43567at2157"/>
<name>A0A1I4NIM2_9EURY</name>
<proteinExistence type="inferred from homology"/>
<comment type="similarity">
    <text evidence="1">Belongs to the complex I 30 kDa subunit family.</text>
</comment>
<dbReference type="NCBIfam" id="NF004735">
    <property type="entry name" value="PRK06074.2-2"/>
    <property type="match status" value="1"/>
</dbReference>
<dbReference type="InterPro" id="IPR053606">
    <property type="entry name" value="Complex_I_30kDa_subunit-like"/>
</dbReference>
<keyword evidence="5" id="KW-1185">Reference proteome</keyword>
<dbReference type="STRING" id="487685.SAMN04488696_0076"/>
<evidence type="ECO:0000313" key="5">
    <source>
        <dbReference type="Proteomes" id="UP000198535"/>
    </source>
</evidence>
<dbReference type="RefSeq" id="WP_091931627.1">
    <property type="nucleotide sequence ID" value="NZ_FOUJ01000001.1"/>
</dbReference>
<sequence length="158" mass="18242">MDANSIISSLTGKFPEDIYDADIESDIRVIAKVKPENVVEVCRYLKEDLSFGHLCCEFGADYPDRNEIEVIYVIGSYDHPVVLTMKAILPRDAPEVESVVPVYWNANWYERETYELFGVKYLNHPNLKPLVLPQEMLGEWPLRKDYEGFPNKTARNLV</sequence>
<dbReference type="AlphaFoldDB" id="A0A1I4NIM2"/>
<dbReference type="PANTHER" id="PTHR10884">
    <property type="entry name" value="NADH DEHYDROGENASE UBIQUINONE IRON-SULFUR PROTEIN 3"/>
    <property type="match status" value="1"/>
</dbReference>
<dbReference type="GO" id="GO:0016651">
    <property type="term" value="F:oxidoreductase activity, acting on NAD(P)H"/>
    <property type="evidence" value="ECO:0007669"/>
    <property type="project" value="InterPro"/>
</dbReference>
<dbReference type="NCBIfam" id="NF040611">
    <property type="entry name" value="F420_dehyd_FpoC"/>
    <property type="match status" value="1"/>
</dbReference>